<feature type="domain" description="Carboxylesterase type B" evidence="7">
    <location>
        <begin position="48"/>
        <end position="538"/>
    </location>
</feature>
<accession>A0AAV8ZBZ9</accession>
<evidence type="ECO:0000256" key="1">
    <source>
        <dbReference type="ARBA" id="ARBA00005964"/>
    </source>
</evidence>
<sequence length="568" mass="63566">NSSAPPEVSIPLGKVQGEWRTSYDGRQYAAFLGIPYAKPPVANLNTPPEVNSPLGKVQGEWKTSYDGRQYASFLGIPYAKTPIGNLRFEDPQPIEPWIGVWNATQAYTCIQYPLGQQGDITGSEDCLYVNVFIPTTEHQQLDVVVHIHGGGFISGNGLAFLDPKYIMDRDIAFVTFNYRLGVLGFLSTEDQALPGNYGLKDQVLALKWIQQNIASFGGNPNSVTLTGFSAGAASVHYHYFSPLSKGLFHRGWSISGVATDEWALSVNPSKRTKKLAGVVGCPTASSKDLVECLRTRPASLLIDKAMQVSDFPLLTPFAPTLDKVAREPFIPEHPYKLLLKKNFLDAPWITSVARNETMFMNRICQDILQELNEKWTELAPYILHSEGLIGKNDILNKIREFYFGKEAITSNTDDKLEKMLTDNMFKINGELMAKLQAKNGKSPVYFYLFNYDQGQNGFMDFFVPDRRWPGVSHGDDLVYCFGGMITKTLSESDTRLKNACLDMLFSYAKHGVPSFEGVDWLPTKGDELTFLNITSPDDIKLQTTRDLTSNGKFWKDIKSLKHKLQDEL</sequence>
<evidence type="ECO:0000256" key="2">
    <source>
        <dbReference type="ARBA" id="ARBA00022487"/>
    </source>
</evidence>
<dbReference type="CDD" id="cd00312">
    <property type="entry name" value="Esterase_lipase"/>
    <property type="match status" value="1"/>
</dbReference>
<dbReference type="EC" id="3.1.1.-" evidence="6"/>
<organism evidence="8 9">
    <name type="scientific">Aromia moschata</name>
    <dbReference type="NCBI Taxonomy" id="1265417"/>
    <lineage>
        <taxon>Eukaryota</taxon>
        <taxon>Metazoa</taxon>
        <taxon>Ecdysozoa</taxon>
        <taxon>Arthropoda</taxon>
        <taxon>Hexapoda</taxon>
        <taxon>Insecta</taxon>
        <taxon>Pterygota</taxon>
        <taxon>Neoptera</taxon>
        <taxon>Endopterygota</taxon>
        <taxon>Coleoptera</taxon>
        <taxon>Polyphaga</taxon>
        <taxon>Cucujiformia</taxon>
        <taxon>Chrysomeloidea</taxon>
        <taxon>Cerambycidae</taxon>
        <taxon>Cerambycinae</taxon>
        <taxon>Callichromatini</taxon>
        <taxon>Aromia</taxon>
    </lineage>
</organism>
<keyword evidence="2" id="KW-0719">Serine esterase</keyword>
<keyword evidence="3 6" id="KW-0378">Hydrolase</keyword>
<dbReference type="InterPro" id="IPR029058">
    <property type="entry name" value="AB_hydrolase_fold"/>
</dbReference>
<dbReference type="SUPFAM" id="SSF53474">
    <property type="entry name" value="alpha/beta-Hydrolases"/>
    <property type="match status" value="2"/>
</dbReference>
<dbReference type="Pfam" id="PF00135">
    <property type="entry name" value="COesterase"/>
    <property type="match status" value="2"/>
</dbReference>
<name>A0AAV8ZBZ9_9CUCU</name>
<keyword evidence="4" id="KW-1015">Disulfide bond</keyword>
<comment type="caution">
    <text evidence="8">The sequence shown here is derived from an EMBL/GenBank/DDBJ whole genome shotgun (WGS) entry which is preliminary data.</text>
</comment>
<feature type="domain" description="Carboxylesterase type B" evidence="7">
    <location>
        <begin position="5"/>
        <end position="44"/>
    </location>
</feature>
<dbReference type="Gene3D" id="3.40.50.1820">
    <property type="entry name" value="alpha/beta hydrolase"/>
    <property type="match status" value="2"/>
</dbReference>
<comment type="similarity">
    <text evidence="1 6">Belongs to the type-B carboxylesterase/lipase family.</text>
</comment>
<proteinExistence type="inferred from homology"/>
<evidence type="ECO:0000256" key="6">
    <source>
        <dbReference type="RuleBase" id="RU361235"/>
    </source>
</evidence>
<dbReference type="InterPro" id="IPR050309">
    <property type="entry name" value="Type-B_Carboxylest/Lipase"/>
</dbReference>
<evidence type="ECO:0000256" key="3">
    <source>
        <dbReference type="ARBA" id="ARBA00022801"/>
    </source>
</evidence>
<reference evidence="8" key="1">
    <citation type="journal article" date="2023" name="Insect Mol. Biol.">
        <title>Genome sequencing provides insights into the evolution of gene families encoding plant cell wall-degrading enzymes in longhorned beetles.</title>
        <authorList>
            <person name="Shin N.R."/>
            <person name="Okamura Y."/>
            <person name="Kirsch R."/>
            <person name="Pauchet Y."/>
        </authorList>
    </citation>
    <scope>NUCLEOTIDE SEQUENCE</scope>
    <source>
        <strain evidence="8">AMC_N1</strain>
    </source>
</reference>
<dbReference type="Proteomes" id="UP001162162">
    <property type="component" value="Unassembled WGS sequence"/>
</dbReference>
<dbReference type="AlphaFoldDB" id="A0AAV8ZBZ9"/>
<evidence type="ECO:0000259" key="7">
    <source>
        <dbReference type="Pfam" id="PF00135"/>
    </source>
</evidence>
<protein>
    <recommendedName>
        <fullName evidence="6">Carboxylic ester hydrolase</fullName>
        <ecNumber evidence="6">3.1.1.-</ecNumber>
    </recommendedName>
</protein>
<dbReference type="InterPro" id="IPR019826">
    <property type="entry name" value="Carboxylesterase_B_AS"/>
</dbReference>
<dbReference type="PROSITE" id="PS00941">
    <property type="entry name" value="CARBOXYLESTERASE_B_2"/>
    <property type="match status" value="1"/>
</dbReference>
<dbReference type="InterPro" id="IPR019819">
    <property type="entry name" value="Carboxylesterase_B_CS"/>
</dbReference>
<dbReference type="PANTHER" id="PTHR11559">
    <property type="entry name" value="CARBOXYLESTERASE"/>
    <property type="match status" value="1"/>
</dbReference>
<keyword evidence="9" id="KW-1185">Reference proteome</keyword>
<evidence type="ECO:0000313" key="9">
    <source>
        <dbReference type="Proteomes" id="UP001162162"/>
    </source>
</evidence>
<keyword evidence="5" id="KW-0325">Glycoprotein</keyword>
<evidence type="ECO:0000313" key="8">
    <source>
        <dbReference type="EMBL" id="KAJ8961876.1"/>
    </source>
</evidence>
<dbReference type="GO" id="GO:0052689">
    <property type="term" value="F:carboxylic ester hydrolase activity"/>
    <property type="evidence" value="ECO:0007669"/>
    <property type="project" value="UniProtKB-KW"/>
</dbReference>
<dbReference type="EMBL" id="JAPWTK010000004">
    <property type="protein sequence ID" value="KAJ8961876.1"/>
    <property type="molecule type" value="Genomic_DNA"/>
</dbReference>
<dbReference type="PROSITE" id="PS00122">
    <property type="entry name" value="CARBOXYLESTERASE_B_1"/>
    <property type="match status" value="1"/>
</dbReference>
<dbReference type="InterPro" id="IPR002018">
    <property type="entry name" value="CarbesteraseB"/>
</dbReference>
<evidence type="ECO:0000256" key="5">
    <source>
        <dbReference type="ARBA" id="ARBA00023180"/>
    </source>
</evidence>
<gene>
    <name evidence="8" type="ORF">NQ318_021494</name>
</gene>
<feature type="non-terminal residue" evidence="8">
    <location>
        <position position="1"/>
    </location>
</feature>
<evidence type="ECO:0000256" key="4">
    <source>
        <dbReference type="ARBA" id="ARBA00023157"/>
    </source>
</evidence>